<organism evidence="1 2">
    <name type="scientific">Cyanophage S-TIM5</name>
    <dbReference type="NCBI Taxonomy" id="1137745"/>
    <lineage>
        <taxon>Viruses</taxon>
        <taxon>Duplodnaviria</taxon>
        <taxon>Heunggongvirae</taxon>
        <taxon>Uroviricota</taxon>
        <taxon>Caudoviricetes</taxon>
        <taxon>Aurunvirus</taxon>
        <taxon>Aurunvirus STIM5</taxon>
    </lineage>
</organism>
<sequence>MNSIFVSLDEETWDHKPSIKLQYKDWIDKFGNPRNEVSVIGARLGSIIDKVSPTSLARAISQGKTWSPFIFNECPHWKRPRRIETLFKSCQVFAIDFDDGESTEEIKERAKSLGIEFTVIHNSFSSTEEFPKHRGIIFTEEKVTSFEEAKRFSIALAYAFDGDKQCIDVARLYFGSKPDSIIEVNKDAKVSIEKLQKLAKEINADQYINKVSERGAEKPEGTHWGDSTAQKNILHKLSKSKQTYIRKKVLGILKEVETFDGSKGSRYECVWRNTSRLARMPELVGSAVFQWMTDSIKKNEYFADWDWEPEGVVMNAIKWSIDHSDDPV</sequence>
<protein>
    <submittedName>
        <fullName evidence="1">Uncharacterized protein</fullName>
    </submittedName>
</protein>
<evidence type="ECO:0000313" key="1">
    <source>
        <dbReference type="EMBL" id="AEZ65737.1"/>
    </source>
</evidence>
<dbReference type="Proteomes" id="UP000007178">
    <property type="component" value="Segment"/>
</dbReference>
<name>H6WG13_9CAUD</name>
<dbReference type="GeneID" id="14013944"/>
<dbReference type="RefSeq" id="YP_007006151.1">
    <property type="nucleotide sequence ID" value="NC_019516.2"/>
</dbReference>
<evidence type="ECO:0000313" key="2">
    <source>
        <dbReference type="Proteomes" id="UP000007178"/>
    </source>
</evidence>
<keyword evidence="2" id="KW-1185">Reference proteome</keyword>
<dbReference type="KEGG" id="vg:14013944"/>
<proteinExistence type="predicted"/>
<dbReference type="EMBL" id="JQ245707">
    <property type="protein sequence ID" value="AEZ65737.1"/>
    <property type="molecule type" value="Genomic_DNA"/>
</dbReference>
<reference evidence="1 2" key="1">
    <citation type="journal article" date="2012" name="Proc. Natl. Acad. Sci. U.S.A.">
        <title>A novel lineage of myoviruses infecting cyanobacteria is widespread in the oceans.</title>
        <authorList>
            <person name="Sabehi G."/>
            <person name="Shaulov L."/>
            <person name="Silver D.H."/>
            <person name="Yanai I."/>
            <person name="Harel A."/>
            <person name="Lindell D."/>
        </authorList>
    </citation>
    <scope>NUCLEOTIDE SEQUENCE [LARGE SCALE GENOMIC DNA]</scope>
</reference>
<accession>H6WG13</accession>